<dbReference type="PROSITE" id="PS51257">
    <property type="entry name" value="PROKAR_LIPOPROTEIN"/>
    <property type="match status" value="1"/>
</dbReference>
<protein>
    <submittedName>
        <fullName evidence="3">Hyperosmotically inducible protein</fullName>
    </submittedName>
</protein>
<gene>
    <name evidence="2" type="ORF">AAW31_02850</name>
    <name evidence="3" type="ORF">BCL69_10037</name>
</gene>
<dbReference type="EMBL" id="VNHT01000003">
    <property type="protein sequence ID" value="TYP93198.1"/>
    <property type="molecule type" value="Genomic_DNA"/>
</dbReference>
<organism evidence="2 4">
    <name type="scientific">Nitrosomonas communis</name>
    <dbReference type="NCBI Taxonomy" id="44574"/>
    <lineage>
        <taxon>Bacteria</taxon>
        <taxon>Pseudomonadati</taxon>
        <taxon>Pseudomonadota</taxon>
        <taxon>Betaproteobacteria</taxon>
        <taxon>Nitrosomonadales</taxon>
        <taxon>Nitrosomonadaceae</taxon>
        <taxon>Nitrosomonas</taxon>
    </lineage>
</organism>
<feature type="domain" description="BON" evidence="1">
    <location>
        <begin position="43"/>
        <end position="111"/>
    </location>
</feature>
<dbReference type="PANTHER" id="PTHR34606">
    <property type="entry name" value="BON DOMAIN-CONTAINING PROTEIN"/>
    <property type="match status" value="1"/>
</dbReference>
<dbReference type="Proteomes" id="UP000324176">
    <property type="component" value="Unassembled WGS sequence"/>
</dbReference>
<sequence>MEIRHKLWMLIAILVSMVTLSGCGNSERVHESWVVPPEGQQYDDNAILNNIKASLSDHADIKNLPLNIDVKNGEVSLNGLVDNQAQADKVVMQTWLVEGVKKVNNQLRTKDSPSTANQ</sequence>
<name>A0A0F7KCW4_9PROT</name>
<dbReference type="AlphaFoldDB" id="A0A0F7KCW4"/>
<dbReference type="Gene3D" id="3.30.1340.30">
    <property type="match status" value="1"/>
</dbReference>
<dbReference type="InterPro" id="IPR014004">
    <property type="entry name" value="Transpt-assoc_nodulatn_dom_bac"/>
</dbReference>
<dbReference type="PATRIC" id="fig|44574.3.peg.683"/>
<dbReference type="InterPro" id="IPR007055">
    <property type="entry name" value="BON_dom"/>
</dbReference>
<reference evidence="3 5" key="3">
    <citation type="submission" date="2019-07" db="EMBL/GenBank/DDBJ databases">
        <title>Active sludge and wastewater microbial communities from Klosterneuburg, Austria.</title>
        <authorList>
            <person name="Wagner M."/>
        </authorList>
    </citation>
    <scope>NUCLEOTIDE SEQUENCE [LARGE SCALE GENOMIC DNA]</scope>
    <source>
        <strain evidence="3 5">Nm2</strain>
    </source>
</reference>
<dbReference type="SMART" id="SM00749">
    <property type="entry name" value="BON"/>
    <property type="match status" value="1"/>
</dbReference>
<dbReference type="EMBL" id="CP011451">
    <property type="protein sequence ID" value="AKH36978.1"/>
    <property type="molecule type" value="Genomic_DNA"/>
</dbReference>
<evidence type="ECO:0000313" key="3">
    <source>
        <dbReference type="EMBL" id="TYP93198.1"/>
    </source>
</evidence>
<dbReference type="KEGG" id="nco:AAW31_02850"/>
<accession>A0A0F7KCW4</accession>
<evidence type="ECO:0000259" key="1">
    <source>
        <dbReference type="PROSITE" id="PS50914"/>
    </source>
</evidence>
<keyword evidence="4" id="KW-1185">Reference proteome</keyword>
<reference evidence="2 4" key="2">
    <citation type="journal article" date="2016" name="Genome Announc.">
        <title>Genome Sequence of Nitrosomonas communis Strain Nm2, a Mesophilic Ammonia-Oxidizing Bacterium Isolated from Mediterranean Soil.</title>
        <authorList>
            <person name="Kozlowski J.A."/>
            <person name="Kits K.D."/>
            <person name="Stein L.Y."/>
        </authorList>
    </citation>
    <scope>NUCLEOTIDE SEQUENCE [LARGE SCALE GENOMIC DNA]</scope>
    <source>
        <strain evidence="2 4">Nm2</strain>
    </source>
</reference>
<evidence type="ECO:0000313" key="5">
    <source>
        <dbReference type="Proteomes" id="UP000324176"/>
    </source>
</evidence>
<dbReference type="InterPro" id="IPR051686">
    <property type="entry name" value="Lipoprotein_DolP"/>
</dbReference>
<dbReference type="PROSITE" id="PS50914">
    <property type="entry name" value="BON"/>
    <property type="match status" value="1"/>
</dbReference>
<dbReference type="Pfam" id="PF04972">
    <property type="entry name" value="BON"/>
    <property type="match status" value="1"/>
</dbReference>
<dbReference type="OrthoDB" id="8537411at2"/>
<proteinExistence type="predicted"/>
<reference evidence="4" key="1">
    <citation type="submission" date="2015-05" db="EMBL/GenBank/DDBJ databases">
        <title>Draft genome of Nitrosomonas communis strain Nm2.</title>
        <authorList>
            <person name="Kozlowski J.A."/>
            <person name="Kits K.D."/>
            <person name="Stein L.Y."/>
        </authorList>
    </citation>
    <scope>NUCLEOTIDE SEQUENCE [LARGE SCALE GENOMIC DNA]</scope>
    <source>
        <strain evidence="4">Nm2</strain>
    </source>
</reference>
<evidence type="ECO:0000313" key="2">
    <source>
        <dbReference type="EMBL" id="AKH36978.1"/>
    </source>
</evidence>
<dbReference type="RefSeq" id="WP_046849073.1">
    <property type="nucleotide sequence ID" value="NZ_CBDIPD010000112.1"/>
</dbReference>
<dbReference type="PANTHER" id="PTHR34606:SF15">
    <property type="entry name" value="BON DOMAIN-CONTAINING PROTEIN"/>
    <property type="match status" value="1"/>
</dbReference>
<dbReference type="Proteomes" id="UP000034156">
    <property type="component" value="Chromosome"/>
</dbReference>
<evidence type="ECO:0000313" key="4">
    <source>
        <dbReference type="Proteomes" id="UP000034156"/>
    </source>
</evidence>